<organism evidence="1 2">
    <name type="scientific">Persicobacter diffluens</name>
    <dbReference type="NCBI Taxonomy" id="981"/>
    <lineage>
        <taxon>Bacteria</taxon>
        <taxon>Pseudomonadati</taxon>
        <taxon>Bacteroidota</taxon>
        <taxon>Cytophagia</taxon>
        <taxon>Cytophagales</taxon>
        <taxon>Persicobacteraceae</taxon>
        <taxon>Persicobacter</taxon>
    </lineage>
</organism>
<protein>
    <submittedName>
        <fullName evidence="1">Uncharacterized protein</fullName>
    </submittedName>
</protein>
<name>A0AAN4W357_9BACT</name>
<proteinExistence type="predicted"/>
<accession>A0AAN4W357</accession>
<dbReference type="Proteomes" id="UP001310022">
    <property type="component" value="Unassembled WGS sequence"/>
</dbReference>
<sequence>MFAVTGTKTSRGHATNFTMIKIFGTISLLLVFLSCSYAQNERLQKVEFKLKPILDSYLANNNIFENRKSEEVDIGVVCIMCATQKCVDENGGTYIEIYDEHIINMLAFEKDYIWVFYEGIYFAIYIKKDLFPLKFIEEKEMKFITSDKIKEKSHNIYQTDNYMDFYPVNYDQLLIMEVVMSLQ</sequence>
<reference evidence="1 2" key="1">
    <citation type="submission" date="2021-12" db="EMBL/GenBank/DDBJ databases">
        <title>Genome sequencing of bacteria with rrn-lacking chromosome and rrn-plasmid.</title>
        <authorList>
            <person name="Anda M."/>
            <person name="Iwasaki W."/>
        </authorList>
    </citation>
    <scope>NUCLEOTIDE SEQUENCE [LARGE SCALE GENOMIC DNA]</scope>
    <source>
        <strain evidence="1 2">NBRC 15940</strain>
    </source>
</reference>
<dbReference type="AlphaFoldDB" id="A0AAN4W357"/>
<dbReference type="EMBL" id="BQKE01000003">
    <property type="protein sequence ID" value="GJM63675.1"/>
    <property type="molecule type" value="Genomic_DNA"/>
</dbReference>
<evidence type="ECO:0000313" key="1">
    <source>
        <dbReference type="EMBL" id="GJM63675.1"/>
    </source>
</evidence>
<evidence type="ECO:0000313" key="2">
    <source>
        <dbReference type="Proteomes" id="UP001310022"/>
    </source>
</evidence>
<dbReference type="RefSeq" id="WP_338238809.1">
    <property type="nucleotide sequence ID" value="NZ_BQKE01000003.1"/>
</dbReference>
<comment type="caution">
    <text evidence="1">The sequence shown here is derived from an EMBL/GenBank/DDBJ whole genome shotgun (WGS) entry which is preliminary data.</text>
</comment>
<gene>
    <name evidence="1" type="ORF">PEDI_42270</name>
</gene>
<keyword evidence="2" id="KW-1185">Reference proteome</keyword>